<gene>
    <name evidence="8" type="primary">LOC111106481</name>
</gene>
<accession>A0A8B8B1I4</accession>
<dbReference type="InterPro" id="IPR027370">
    <property type="entry name" value="Znf-RING_euk"/>
</dbReference>
<sequence length="866" mass="100053">MTKPDLHGFLNELQDMCECSICCNEYENEERIPRVLPCMHTFCSDCLSKQCRRHKLKCPMCNQEYNVKNGNVQRFPKDYTRGQLKEILDKFSKHLCKECQKLMHVQYLCKTCNVQMCRICYDMRKMGTCSRHDVEKLEVFSSLLDFSTNPTYTPDPSTNICHLSGHENNELKFFCSESLCCIAICANCVVEFHKDHTIKPIAIEYVERKKDMLMCCYAARDKIKNVEMFLDNIHKNRILGIKTGFKEKTSEIEKDGKSGKTTLNVEVQHSNAKVQKYMKMLERREEQIKSFIENATECCAISEEAISQEDITAFLSVEKTLKAQLKSFVESDVDRPLDIMPKASEFNLQNSFPELKMDETVGKRAKSSGGKIMFLIKCWKRLSVKTQTILQQISSWNFWTSFFFGLFLCVYVLLKLYPVPFSHVFATDHTELALHSHQSSLICYSKDNRRISNMPFENINQTCGNGYMPYIFRGVFTKTCFEYENGKRIAFKINVSRVKKYTPGLVLFEFGVSTGAVERRSILGFPSSDCCGWSLKVLNSAREVALINTGGRVVKSSTISVFDEASYVYSIEFHHNRTIVLQTKNSNDNSYIFLDETRSIHENSLFGFAKVCKSINAHVTVMLTESNMTFNRSTLYPNLYIAVDNRTFSNIPQSSLLSKFIHQNTEENIFQDIMLLNCTIQCVYVVNFRVTTPTANDVFTLSLTNSQFLPSATYNITLFTYTRCSYTYIYVTYESFCFLIYRNNSTYSSFPMVPNTWHSVSIVVNRKQNSASIMFGKHVMDIQDVNIFGQYTPILRMVFLTVEDSVEIHLADRDEFDILTWFIYEFTNYACLKNFEGDQQTIYSDPKDAKDIIISEPYQRLGAIKR</sequence>
<dbReference type="Proteomes" id="UP000694844">
    <property type="component" value="Chromosome 8"/>
</dbReference>
<keyword evidence="1" id="KW-0479">Metal-binding</keyword>
<dbReference type="PROSITE" id="PS00518">
    <property type="entry name" value="ZF_RING_1"/>
    <property type="match status" value="1"/>
</dbReference>
<dbReference type="InterPro" id="IPR000315">
    <property type="entry name" value="Znf_B-box"/>
</dbReference>
<feature type="domain" description="B box-type" evidence="6">
    <location>
        <begin position="91"/>
        <end position="137"/>
    </location>
</feature>
<dbReference type="AlphaFoldDB" id="A0A8B8B1I4"/>
<evidence type="ECO:0000259" key="5">
    <source>
        <dbReference type="PROSITE" id="PS50089"/>
    </source>
</evidence>
<reference evidence="8" key="1">
    <citation type="submission" date="2025-08" db="UniProtKB">
        <authorList>
            <consortium name="RefSeq"/>
        </authorList>
    </citation>
    <scope>IDENTIFICATION</scope>
    <source>
        <tissue evidence="8">Whole sample</tissue>
    </source>
</reference>
<organism evidence="7 8">
    <name type="scientific">Crassostrea virginica</name>
    <name type="common">Eastern oyster</name>
    <dbReference type="NCBI Taxonomy" id="6565"/>
    <lineage>
        <taxon>Eukaryota</taxon>
        <taxon>Metazoa</taxon>
        <taxon>Spiralia</taxon>
        <taxon>Lophotrochozoa</taxon>
        <taxon>Mollusca</taxon>
        <taxon>Bivalvia</taxon>
        <taxon>Autobranchia</taxon>
        <taxon>Pteriomorphia</taxon>
        <taxon>Ostreida</taxon>
        <taxon>Ostreoidea</taxon>
        <taxon>Ostreidae</taxon>
        <taxon>Crassostrea</taxon>
    </lineage>
</organism>
<dbReference type="InterPro" id="IPR047153">
    <property type="entry name" value="TRIM45/56/19-like"/>
</dbReference>
<name>A0A8B8B1I4_CRAVI</name>
<keyword evidence="2 4" id="KW-0863">Zinc-finger</keyword>
<dbReference type="Gene3D" id="3.30.40.10">
    <property type="entry name" value="Zinc/RING finger domain, C3HC4 (zinc finger)"/>
    <property type="match status" value="1"/>
</dbReference>
<evidence type="ECO:0000256" key="3">
    <source>
        <dbReference type="ARBA" id="ARBA00022833"/>
    </source>
</evidence>
<protein>
    <submittedName>
        <fullName evidence="8">Uncharacterized protein LOC111106481 isoform X1</fullName>
    </submittedName>
</protein>
<dbReference type="InterPro" id="IPR017907">
    <property type="entry name" value="Znf_RING_CS"/>
</dbReference>
<dbReference type="PROSITE" id="PS50119">
    <property type="entry name" value="ZF_BBOX"/>
    <property type="match status" value="1"/>
</dbReference>
<proteinExistence type="predicted"/>
<dbReference type="SMART" id="SM00184">
    <property type="entry name" value="RING"/>
    <property type="match status" value="1"/>
</dbReference>
<dbReference type="GO" id="GO:0008270">
    <property type="term" value="F:zinc ion binding"/>
    <property type="evidence" value="ECO:0007669"/>
    <property type="project" value="UniProtKB-KW"/>
</dbReference>
<evidence type="ECO:0000259" key="6">
    <source>
        <dbReference type="PROSITE" id="PS50119"/>
    </source>
</evidence>
<dbReference type="PANTHER" id="PTHR25462:SF296">
    <property type="entry name" value="MEIOTIC P26, ISOFORM F"/>
    <property type="match status" value="1"/>
</dbReference>
<feature type="domain" description="RING-type" evidence="5">
    <location>
        <begin position="19"/>
        <end position="62"/>
    </location>
</feature>
<dbReference type="PANTHER" id="PTHR25462">
    <property type="entry name" value="BONUS, ISOFORM C-RELATED"/>
    <property type="match status" value="1"/>
</dbReference>
<dbReference type="CDD" id="cd19756">
    <property type="entry name" value="Bbox2"/>
    <property type="match status" value="1"/>
</dbReference>
<dbReference type="SUPFAM" id="SSF57845">
    <property type="entry name" value="B-box zinc-binding domain"/>
    <property type="match status" value="1"/>
</dbReference>
<dbReference type="OrthoDB" id="6064025at2759"/>
<evidence type="ECO:0000256" key="4">
    <source>
        <dbReference type="PROSITE-ProRule" id="PRU00024"/>
    </source>
</evidence>
<dbReference type="RefSeq" id="XP_022296888.1">
    <property type="nucleotide sequence ID" value="XM_022441180.1"/>
</dbReference>
<keyword evidence="7" id="KW-1185">Reference proteome</keyword>
<evidence type="ECO:0000256" key="1">
    <source>
        <dbReference type="ARBA" id="ARBA00022723"/>
    </source>
</evidence>
<dbReference type="Pfam" id="PF13445">
    <property type="entry name" value="zf-RING_UBOX"/>
    <property type="match status" value="1"/>
</dbReference>
<evidence type="ECO:0000256" key="2">
    <source>
        <dbReference type="ARBA" id="ARBA00022771"/>
    </source>
</evidence>
<dbReference type="Gene3D" id="3.30.160.60">
    <property type="entry name" value="Classic Zinc Finger"/>
    <property type="match status" value="1"/>
</dbReference>
<dbReference type="InterPro" id="IPR001841">
    <property type="entry name" value="Znf_RING"/>
</dbReference>
<dbReference type="SUPFAM" id="SSF57850">
    <property type="entry name" value="RING/U-box"/>
    <property type="match status" value="1"/>
</dbReference>
<dbReference type="PROSITE" id="PS50089">
    <property type="entry name" value="ZF_RING_2"/>
    <property type="match status" value="1"/>
</dbReference>
<keyword evidence="3" id="KW-0862">Zinc</keyword>
<dbReference type="InterPro" id="IPR013083">
    <property type="entry name" value="Znf_RING/FYVE/PHD"/>
</dbReference>
<dbReference type="GeneID" id="111106481"/>
<dbReference type="KEGG" id="cvn:111106481"/>
<evidence type="ECO:0000313" key="8">
    <source>
        <dbReference type="RefSeq" id="XP_022296888.1"/>
    </source>
</evidence>
<evidence type="ECO:0000313" key="7">
    <source>
        <dbReference type="Proteomes" id="UP000694844"/>
    </source>
</evidence>